<evidence type="ECO:0000313" key="4">
    <source>
        <dbReference type="Proteomes" id="UP000035479"/>
    </source>
</evidence>
<accession>A0AAC8QTG2</accession>
<feature type="region of interest" description="Disordered" evidence="1">
    <location>
        <begin position="65"/>
        <end position="131"/>
    </location>
</feature>
<reference evidence="3 4" key="1">
    <citation type="submission" date="2015-06" db="EMBL/GenBank/DDBJ databases">
        <title>Rapid spread of a carbapenem resistance gene driven by multiple levels of genetic mobility.</title>
        <authorList>
            <person name="Sheppard A.E."/>
            <person name="Stoesser N."/>
            <person name="Wilson D."/>
            <person name="Sebra R."/>
            <person name="Kasarskis A."/>
            <person name="Anson L."/>
            <person name="Giess A."/>
            <person name="Pankhurst L."/>
            <person name="Vaughan A."/>
            <person name="Grim C.J."/>
            <person name="Cox H."/>
            <person name="Yeh A."/>
            <person name="Sifri C.D."/>
            <person name="Walker S."/>
            <person name="Peto T.E."/>
            <person name="Crook D.W."/>
            <person name="Mathers A.J."/>
        </authorList>
    </citation>
    <scope>NUCLEOTIDE SEQUENCE [LARGE SCALE GENOMIC DNA]</scope>
    <source>
        <strain evidence="3 4">CAV1151</strain>
    </source>
</reference>
<dbReference type="EMBL" id="CP011602">
    <property type="protein sequence ID" value="AKL14477.1"/>
    <property type="molecule type" value="Genomic_DNA"/>
</dbReference>
<feature type="compositionally biased region" description="Basic and acidic residues" evidence="1">
    <location>
        <begin position="98"/>
        <end position="112"/>
    </location>
</feature>
<evidence type="ECO:0000256" key="2">
    <source>
        <dbReference type="SAM" id="Phobius"/>
    </source>
</evidence>
<sequence>MCPAFRTKNKTTSGISEIFTAQITFFAIINVIALANMGRIKILNRIILLWMSGVARVRYKNPGGAALTRATGQHPERTNRSPEKAFTPHPGVGNSAARDPHPGPLPKRERGKGCSIGPLSLRERGKDYPTM</sequence>
<keyword evidence="2" id="KW-0812">Transmembrane</keyword>
<feature type="compositionally biased region" description="Basic and acidic residues" evidence="1">
    <location>
        <begin position="74"/>
        <end position="83"/>
    </location>
</feature>
<feature type="compositionally biased region" description="Basic and acidic residues" evidence="1">
    <location>
        <begin position="121"/>
        <end position="131"/>
    </location>
</feature>
<keyword evidence="2" id="KW-0472">Membrane</keyword>
<proteinExistence type="predicted"/>
<dbReference type="Proteomes" id="UP000035479">
    <property type="component" value="Chromosome"/>
</dbReference>
<feature type="transmembrane region" description="Helical" evidence="2">
    <location>
        <begin position="18"/>
        <end position="37"/>
    </location>
</feature>
<evidence type="ECO:0000313" key="3">
    <source>
        <dbReference type="EMBL" id="AKL14477.1"/>
    </source>
</evidence>
<dbReference type="AlphaFoldDB" id="A0AAC8QTG2"/>
<organism evidence="3 4">
    <name type="scientific">Phytobacter ursingii</name>
    <dbReference type="NCBI Taxonomy" id="1972431"/>
    <lineage>
        <taxon>Bacteria</taxon>
        <taxon>Pseudomonadati</taxon>
        <taxon>Pseudomonadota</taxon>
        <taxon>Gammaproteobacteria</taxon>
        <taxon>Enterobacterales</taxon>
        <taxon>Enterobacteriaceae</taxon>
        <taxon>Phytobacter</taxon>
    </lineage>
</organism>
<gene>
    <name evidence="3" type="ORF">AB182_25800</name>
</gene>
<protein>
    <submittedName>
        <fullName evidence="3">Uncharacterized protein</fullName>
    </submittedName>
</protein>
<name>A0AAC8QTG2_9ENTR</name>
<dbReference type="KEGG" id="kin:AB182_25800"/>
<evidence type="ECO:0000256" key="1">
    <source>
        <dbReference type="SAM" id="MobiDB-lite"/>
    </source>
</evidence>
<keyword evidence="2" id="KW-1133">Transmembrane helix</keyword>